<dbReference type="GeneID" id="28955554"/>
<sequence length="432" mass="48213">MEVARDHSRRTSDTIPALYILERVCSIPSLIGSAFIISTFCTVPTFRKPINRLIFYATFGNIMSNVGLLMADSFLHNPTSPGCQLQAFLFQTFMPADAYWALAMAVNVYLTFYHKYDTRKLRKMDYIYLVCCYGLPFVPALTFIFVSDPQKGRLYGGATLWCWVTPKWMIVGVATLYCPVWASIVVTFAIYIRAGNEILHVRRSLRYFRSQCLDDDQLDMNGTTSINTTEVTRTSESAYTKSLPSRGAACSSLDDSHSVSVSTGAGQREVSKQGNAELGAVQHPDPGIRRNGLSNIDCMCRAVHESNSAAWAYAKVTLFFFIALLVTWIPPSANRMFRLVHGHSVVPLEIITVTVLPLQGFFNSLIYALTSWKACKELWTGIVATLNTTEVNQVQSSRIDNKFNMTRLGSRSEPPGETGSTTRLAPIQAPWH</sequence>
<dbReference type="PROSITE" id="PS50261">
    <property type="entry name" value="G_PROTEIN_RECEP_F2_4"/>
    <property type="match status" value="1"/>
</dbReference>
<feature type="transmembrane region" description="Helical" evidence="6">
    <location>
        <begin position="98"/>
        <end position="114"/>
    </location>
</feature>
<organism evidence="9 10">
    <name type="scientific">Fusarium oxysporum f. sp. lycopersici (strain 4287 / CBS 123668 / FGSC 9935 / NRRL 34936)</name>
    <name type="common">Fusarium vascular wilt of tomato</name>
    <dbReference type="NCBI Taxonomy" id="426428"/>
    <lineage>
        <taxon>Eukaryota</taxon>
        <taxon>Fungi</taxon>
        <taxon>Dikarya</taxon>
        <taxon>Ascomycota</taxon>
        <taxon>Pezizomycotina</taxon>
        <taxon>Sordariomycetes</taxon>
        <taxon>Hypocreomycetidae</taxon>
        <taxon>Hypocreales</taxon>
        <taxon>Nectriaceae</taxon>
        <taxon>Fusarium</taxon>
        <taxon>Fusarium oxysporum species complex</taxon>
    </lineage>
</organism>
<keyword evidence="4 6" id="KW-0472">Membrane</keyword>
<dbReference type="InterPro" id="IPR000832">
    <property type="entry name" value="GPCR_2_secretin-like"/>
</dbReference>
<dbReference type="Proteomes" id="UP000009097">
    <property type="component" value="Unassembled WGS sequence"/>
</dbReference>
<evidence type="ECO:0000313" key="10">
    <source>
        <dbReference type="Proteomes" id="UP000009097"/>
    </source>
</evidence>
<comment type="subcellular location">
    <subcellularLocation>
        <location evidence="1">Membrane</location>
        <topology evidence="1">Multi-pass membrane protein</topology>
    </subcellularLocation>
</comment>
<evidence type="ECO:0000313" key="9">
    <source>
        <dbReference type="EMBL" id="KNB17589.1"/>
    </source>
</evidence>
<evidence type="ECO:0000256" key="2">
    <source>
        <dbReference type="ARBA" id="ARBA00022692"/>
    </source>
</evidence>
<dbReference type="KEGG" id="fox:FOXG_14393"/>
<evidence type="ECO:0000256" key="4">
    <source>
        <dbReference type="ARBA" id="ARBA00023136"/>
    </source>
</evidence>
<dbReference type="RefSeq" id="XP_018255634.1">
    <property type="nucleotide sequence ID" value="XM_018395159.1"/>
</dbReference>
<dbReference type="AlphaFoldDB" id="A0A0J9W3E0"/>
<dbReference type="EMBL" id="DS231722">
    <property type="protein sequence ID" value="KNB17589.1"/>
    <property type="molecule type" value="Genomic_DNA"/>
</dbReference>
<feature type="transmembrane region" description="Helical" evidence="6">
    <location>
        <begin position="350"/>
        <end position="369"/>
    </location>
</feature>
<evidence type="ECO:0000256" key="3">
    <source>
        <dbReference type="ARBA" id="ARBA00022989"/>
    </source>
</evidence>
<feature type="transmembrane region" description="Helical" evidence="6">
    <location>
        <begin position="309"/>
        <end position="330"/>
    </location>
</feature>
<evidence type="ECO:0000259" key="7">
    <source>
        <dbReference type="PROSITE" id="PS50261"/>
    </source>
</evidence>
<dbReference type="PANTHER" id="PTHR23112:SF22">
    <property type="entry name" value="G-PROTEIN COUPLED RECEPTOR"/>
    <property type="match status" value="1"/>
</dbReference>
<feature type="region of interest" description="Disordered" evidence="5">
    <location>
        <begin position="406"/>
        <end position="432"/>
    </location>
</feature>
<feature type="domain" description="G-protein coupled receptors family 2 profile 2" evidence="7">
    <location>
        <begin position="15"/>
        <end position="206"/>
    </location>
</feature>
<dbReference type="GO" id="GO:0005886">
    <property type="term" value="C:plasma membrane"/>
    <property type="evidence" value="ECO:0007669"/>
    <property type="project" value="TreeGrafter"/>
</dbReference>
<name>A0A0J9W3E0_FUSO4</name>
<dbReference type="Gene3D" id="1.20.1070.10">
    <property type="entry name" value="Rhodopsin 7-helix transmembrane proteins"/>
    <property type="match status" value="1"/>
</dbReference>
<feature type="transmembrane region" description="Helical" evidence="6">
    <location>
        <begin position="126"/>
        <end position="147"/>
    </location>
</feature>
<proteinExistence type="predicted"/>
<dbReference type="Pfam" id="PF00002">
    <property type="entry name" value="7tm_2"/>
    <property type="match status" value="1"/>
</dbReference>
<dbReference type="RefSeq" id="XP_018254610.1">
    <property type="nucleotide sequence ID" value="XM_018394455.1"/>
</dbReference>
<keyword evidence="2 6" id="KW-0812">Transmembrane</keyword>
<feature type="transmembrane region" description="Helical" evidence="6">
    <location>
        <begin position="167"/>
        <end position="192"/>
    </location>
</feature>
<dbReference type="OrthoDB" id="18453at2759"/>
<keyword evidence="3 6" id="KW-1133">Transmembrane helix</keyword>
<dbReference type="InterPro" id="IPR017981">
    <property type="entry name" value="GPCR_2-like_7TM"/>
</dbReference>
<dbReference type="EMBL" id="DS231719">
    <property type="protein sequence ID" value="KNB16565.1"/>
    <property type="molecule type" value="Genomic_DNA"/>
</dbReference>
<reference evidence="9" key="2">
    <citation type="journal article" date="2010" name="Nature">
        <title>Comparative genomics reveals mobile pathogenicity chromosomes in Fusarium.</title>
        <authorList>
            <person name="Ma L.J."/>
            <person name="van der Does H.C."/>
            <person name="Borkovich K.A."/>
            <person name="Coleman J.J."/>
            <person name="Daboussi M.J."/>
            <person name="Di Pietro A."/>
            <person name="Dufresne M."/>
            <person name="Freitag M."/>
            <person name="Grabherr M."/>
            <person name="Henrissat B."/>
            <person name="Houterman P.M."/>
            <person name="Kang S."/>
            <person name="Shim W.B."/>
            <person name="Woloshuk C."/>
            <person name="Xie X."/>
            <person name="Xu J.R."/>
            <person name="Antoniw J."/>
            <person name="Baker S.E."/>
            <person name="Bluhm B.H."/>
            <person name="Breakspear A."/>
            <person name="Brown D.W."/>
            <person name="Butchko R.A."/>
            <person name="Chapman S."/>
            <person name="Coulson R."/>
            <person name="Coutinho P.M."/>
            <person name="Danchin E.G."/>
            <person name="Diener A."/>
            <person name="Gale L.R."/>
            <person name="Gardiner D.M."/>
            <person name="Goff S."/>
            <person name="Hammond-Kosack K.E."/>
            <person name="Hilburn K."/>
            <person name="Hua-Van A."/>
            <person name="Jonkers W."/>
            <person name="Kazan K."/>
            <person name="Kodira C.D."/>
            <person name="Koehrsen M."/>
            <person name="Kumar L."/>
            <person name="Lee Y.H."/>
            <person name="Li L."/>
            <person name="Manners J.M."/>
            <person name="Miranda-Saavedra D."/>
            <person name="Mukherjee M."/>
            <person name="Park G."/>
            <person name="Park J."/>
            <person name="Park S.Y."/>
            <person name="Proctor R.H."/>
            <person name="Regev A."/>
            <person name="Ruiz-Roldan M.C."/>
            <person name="Sain D."/>
            <person name="Sakthikumar S."/>
            <person name="Sykes S."/>
            <person name="Schwartz D.C."/>
            <person name="Turgeon B.G."/>
            <person name="Wapinski I."/>
            <person name="Yoder O."/>
            <person name="Young S."/>
            <person name="Zeng Q."/>
            <person name="Zhou S."/>
            <person name="Galagan J."/>
            <person name="Cuomo C.A."/>
            <person name="Kistler H.C."/>
            <person name="Rep M."/>
        </authorList>
    </citation>
    <scope>NUCLEOTIDE SEQUENCE [LARGE SCALE GENOMIC DNA]</scope>
    <source>
        <strain evidence="9">4287</strain>
    </source>
</reference>
<dbReference type="GO" id="GO:0007166">
    <property type="term" value="P:cell surface receptor signaling pathway"/>
    <property type="evidence" value="ECO:0007669"/>
    <property type="project" value="InterPro"/>
</dbReference>
<reference evidence="9" key="1">
    <citation type="submission" date="2007-04" db="EMBL/GenBank/DDBJ databases">
        <authorList>
            <consortium name="The Broad Institute Genome Sequencing Platform"/>
            <person name="Birren B."/>
            <person name="Lander E."/>
            <person name="Galagan J."/>
            <person name="Nusbaum C."/>
            <person name="Devon K."/>
            <person name="Ma L.-J."/>
            <person name="Jaffe D."/>
            <person name="Butler J."/>
            <person name="Alvarez P."/>
            <person name="Gnerre S."/>
            <person name="Grabherr M."/>
            <person name="Kleber M."/>
            <person name="Mauceli E."/>
            <person name="Brockman W."/>
            <person name="MacCallum I.A."/>
            <person name="Young S."/>
            <person name="LaButti K."/>
            <person name="DeCaprio D."/>
            <person name="Crawford M."/>
            <person name="Koehrsen M."/>
            <person name="Engels R."/>
            <person name="Montgomery P."/>
            <person name="Pearson M."/>
            <person name="Howarth C."/>
            <person name="Larson L."/>
            <person name="White J."/>
            <person name="O'Leary S."/>
            <person name="Kodira C."/>
            <person name="Zeng Q."/>
            <person name="Yandava C."/>
            <person name="Alvarado L."/>
            <person name="Kistler C."/>
            <person name="Shim W.-B."/>
            <person name="Kang S."/>
            <person name="Woloshuk C."/>
        </authorList>
    </citation>
    <scope>NUCLEOTIDE SEQUENCE</scope>
    <source>
        <strain evidence="9">4287</strain>
    </source>
</reference>
<dbReference type="GeneID" id="28956180"/>
<evidence type="ECO:0000256" key="1">
    <source>
        <dbReference type="ARBA" id="ARBA00004141"/>
    </source>
</evidence>
<dbReference type="PANTHER" id="PTHR23112">
    <property type="entry name" value="G PROTEIN-COUPLED RECEPTOR 157-RELATED"/>
    <property type="match status" value="1"/>
</dbReference>
<dbReference type="GO" id="GO:0004930">
    <property type="term" value="F:G protein-coupled receptor activity"/>
    <property type="evidence" value="ECO:0007669"/>
    <property type="project" value="InterPro"/>
</dbReference>
<dbReference type="SUPFAM" id="SSF81321">
    <property type="entry name" value="Family A G protein-coupled receptor-like"/>
    <property type="match status" value="1"/>
</dbReference>
<dbReference type="KEGG" id="fox:FOXG_15087"/>
<evidence type="ECO:0000313" key="8">
    <source>
        <dbReference type="EMBL" id="KNB16565.1"/>
    </source>
</evidence>
<protein>
    <recommendedName>
        <fullName evidence="7">G-protein coupled receptors family 2 profile 2 domain-containing protein</fullName>
    </recommendedName>
</protein>
<dbReference type="VEuPathDB" id="FungiDB:FOXG_15087"/>
<evidence type="ECO:0000256" key="5">
    <source>
        <dbReference type="SAM" id="MobiDB-lite"/>
    </source>
</evidence>
<dbReference type="GO" id="GO:0007189">
    <property type="term" value="P:adenylate cyclase-activating G protein-coupled receptor signaling pathway"/>
    <property type="evidence" value="ECO:0007669"/>
    <property type="project" value="TreeGrafter"/>
</dbReference>
<dbReference type="VEuPathDB" id="FungiDB:FOXG_14393"/>
<accession>A0A0J9W3E0</accession>
<gene>
    <name evidence="8" type="ORF">FOXG_14393</name>
    <name evidence="9" type="ORF">FOXG_15087</name>
</gene>
<evidence type="ECO:0000256" key="6">
    <source>
        <dbReference type="SAM" id="Phobius"/>
    </source>
</evidence>
<feature type="transmembrane region" description="Helical" evidence="6">
    <location>
        <begin position="53"/>
        <end position="71"/>
    </location>
</feature>